<dbReference type="SUPFAM" id="SSF52540">
    <property type="entry name" value="P-loop containing nucleoside triphosphate hydrolases"/>
    <property type="match status" value="2"/>
</dbReference>
<evidence type="ECO:0000256" key="1">
    <source>
        <dbReference type="ARBA" id="ARBA00004202"/>
    </source>
</evidence>
<dbReference type="InterPro" id="IPR050388">
    <property type="entry name" value="ABC_Ni/Peptide_Import"/>
</dbReference>
<protein>
    <submittedName>
        <fullName evidence="10">ABC transporter ATP-binding protein</fullName>
    </submittedName>
</protein>
<comment type="similarity">
    <text evidence="2">Belongs to the ABC transporter superfamily.</text>
</comment>
<dbReference type="PROSITE" id="PS50893">
    <property type="entry name" value="ABC_TRANSPORTER_2"/>
    <property type="match status" value="2"/>
</dbReference>
<evidence type="ECO:0000256" key="4">
    <source>
        <dbReference type="ARBA" id="ARBA00022475"/>
    </source>
</evidence>
<evidence type="ECO:0000256" key="3">
    <source>
        <dbReference type="ARBA" id="ARBA00022448"/>
    </source>
</evidence>
<comment type="caution">
    <text evidence="10">The sequence shown here is derived from an EMBL/GenBank/DDBJ whole genome shotgun (WGS) entry which is preliminary data.</text>
</comment>
<dbReference type="PROSITE" id="PS00211">
    <property type="entry name" value="ABC_TRANSPORTER_1"/>
    <property type="match status" value="2"/>
</dbReference>
<feature type="region of interest" description="Disordered" evidence="8">
    <location>
        <begin position="293"/>
        <end position="317"/>
    </location>
</feature>
<dbReference type="Proteomes" id="UP000597761">
    <property type="component" value="Unassembled WGS sequence"/>
</dbReference>
<sequence>MDNTVPPTADTDSTPPLLSVTDLSVSFGTAHGSVAAVQGASLTLHPGRTLAIVGESGSGKSTTAMSVIGLLPGNGRVTGGSIVFDGQELVGLPESRLRAIRGRQIGLVPQDPMSNLNPVTKIGTQVAETLLVHGLATRKDVDAKVVAVLEAAGLPNAAERAKQYPHEFSGGMRQRALIAIGLACRPRLLIADEPTSALDVTVQRTILDQIGAMTDELGTSVLLITHDLGLAAERASDVVVMHRGRVVEQGPAQQILQDPQHPYTQQLVKAAPSVGVARLQPAAYTHGSTAVGAGAPGASSSAPTTAATSSDGPDNRGTIVEITGLSKVFKGRAGAEDFRAVHDVSLQIPRGSTVAIVGESGSGKTTTARMLLKLIEPTSGTITFDGTDITALDRAGEKDFRQRVQPIFQDPYSSLNPMFTIGRIIEEPLSTYHRGSKAERAARVRELLEAVALPDSMVSRYPAELSGGQRQRVAIARALALQPELIVCDEPVSALDVLVQDQILRLLGDLQREFGLSYLFISHDLAVVRLISDYVCVMKDGELVEAASSEEIFVNPRHPYTRKLLASIPGNELGIEEAS</sequence>
<dbReference type="Pfam" id="PF08352">
    <property type="entry name" value="oligo_HPY"/>
    <property type="match status" value="2"/>
</dbReference>
<feature type="domain" description="ABC transporter" evidence="9">
    <location>
        <begin position="18"/>
        <end position="268"/>
    </location>
</feature>
<feature type="domain" description="ABC transporter" evidence="9">
    <location>
        <begin position="320"/>
        <end position="565"/>
    </location>
</feature>
<evidence type="ECO:0000256" key="2">
    <source>
        <dbReference type="ARBA" id="ARBA00005417"/>
    </source>
</evidence>
<accession>A0ABQ1PJP1</accession>
<dbReference type="NCBIfam" id="NF008453">
    <property type="entry name" value="PRK11308.1"/>
    <property type="match status" value="2"/>
</dbReference>
<evidence type="ECO:0000256" key="8">
    <source>
        <dbReference type="SAM" id="MobiDB-lite"/>
    </source>
</evidence>
<evidence type="ECO:0000313" key="11">
    <source>
        <dbReference type="Proteomes" id="UP000597761"/>
    </source>
</evidence>
<keyword evidence="5" id="KW-0547">Nucleotide-binding</keyword>
<gene>
    <name evidence="10" type="ORF">GCM10011512_26600</name>
</gene>
<dbReference type="InterPro" id="IPR003439">
    <property type="entry name" value="ABC_transporter-like_ATP-bd"/>
</dbReference>
<dbReference type="GO" id="GO:0005524">
    <property type="term" value="F:ATP binding"/>
    <property type="evidence" value="ECO:0007669"/>
    <property type="project" value="UniProtKB-KW"/>
</dbReference>
<evidence type="ECO:0000259" key="9">
    <source>
        <dbReference type="PROSITE" id="PS50893"/>
    </source>
</evidence>
<keyword evidence="3" id="KW-0813">Transport</keyword>
<dbReference type="Gene3D" id="3.40.50.300">
    <property type="entry name" value="P-loop containing nucleotide triphosphate hydrolases"/>
    <property type="match status" value="2"/>
</dbReference>
<reference evidence="11" key="1">
    <citation type="journal article" date="2019" name="Int. J. Syst. Evol. Microbiol.">
        <title>The Global Catalogue of Microorganisms (GCM) 10K type strain sequencing project: providing services to taxonomists for standard genome sequencing and annotation.</title>
        <authorList>
            <consortium name="The Broad Institute Genomics Platform"/>
            <consortium name="The Broad Institute Genome Sequencing Center for Infectious Disease"/>
            <person name="Wu L."/>
            <person name="Ma J."/>
        </authorList>
    </citation>
    <scope>NUCLEOTIDE SEQUENCE [LARGE SCALE GENOMIC DNA]</scope>
    <source>
        <strain evidence="11">CGMCC 1.15480</strain>
    </source>
</reference>
<dbReference type="InterPro" id="IPR027417">
    <property type="entry name" value="P-loop_NTPase"/>
</dbReference>
<dbReference type="CDD" id="cd03257">
    <property type="entry name" value="ABC_NikE_OppD_transporters"/>
    <property type="match status" value="2"/>
</dbReference>
<comment type="subcellular location">
    <subcellularLocation>
        <location evidence="1">Cell membrane</location>
        <topology evidence="1">Peripheral membrane protein</topology>
    </subcellularLocation>
</comment>
<dbReference type="PANTHER" id="PTHR43297">
    <property type="entry name" value="OLIGOPEPTIDE TRANSPORT ATP-BINDING PROTEIN APPD"/>
    <property type="match status" value="1"/>
</dbReference>
<dbReference type="Pfam" id="PF00005">
    <property type="entry name" value="ABC_tran"/>
    <property type="match status" value="2"/>
</dbReference>
<dbReference type="SMART" id="SM00382">
    <property type="entry name" value="AAA"/>
    <property type="match status" value="2"/>
</dbReference>
<proteinExistence type="inferred from homology"/>
<dbReference type="NCBIfam" id="NF007739">
    <property type="entry name" value="PRK10419.1"/>
    <property type="match status" value="2"/>
</dbReference>
<organism evidence="10 11">
    <name type="scientific">Tersicoccus solisilvae</name>
    <dbReference type="NCBI Taxonomy" id="1882339"/>
    <lineage>
        <taxon>Bacteria</taxon>
        <taxon>Bacillati</taxon>
        <taxon>Actinomycetota</taxon>
        <taxon>Actinomycetes</taxon>
        <taxon>Micrococcales</taxon>
        <taxon>Micrococcaceae</taxon>
        <taxon>Tersicoccus</taxon>
    </lineage>
</organism>
<dbReference type="PANTHER" id="PTHR43297:SF2">
    <property type="entry name" value="DIPEPTIDE TRANSPORT ATP-BINDING PROTEIN DPPD"/>
    <property type="match status" value="1"/>
</dbReference>
<dbReference type="RefSeq" id="WP_188668901.1">
    <property type="nucleotide sequence ID" value="NZ_BMJI01000021.1"/>
</dbReference>
<name>A0ABQ1PJP1_9MICC</name>
<evidence type="ECO:0000256" key="7">
    <source>
        <dbReference type="ARBA" id="ARBA00023136"/>
    </source>
</evidence>
<keyword evidence="11" id="KW-1185">Reference proteome</keyword>
<keyword evidence="4" id="KW-1003">Cell membrane</keyword>
<dbReference type="InterPro" id="IPR013563">
    <property type="entry name" value="Oligopep_ABC_C"/>
</dbReference>
<evidence type="ECO:0000256" key="6">
    <source>
        <dbReference type="ARBA" id="ARBA00022840"/>
    </source>
</evidence>
<keyword evidence="6 10" id="KW-0067">ATP-binding</keyword>
<dbReference type="EMBL" id="BMJI01000021">
    <property type="protein sequence ID" value="GGC98357.1"/>
    <property type="molecule type" value="Genomic_DNA"/>
</dbReference>
<feature type="compositionally biased region" description="Low complexity" evidence="8">
    <location>
        <begin position="293"/>
        <end position="310"/>
    </location>
</feature>
<evidence type="ECO:0000256" key="5">
    <source>
        <dbReference type="ARBA" id="ARBA00022741"/>
    </source>
</evidence>
<evidence type="ECO:0000313" key="10">
    <source>
        <dbReference type="EMBL" id="GGC98357.1"/>
    </source>
</evidence>
<keyword evidence="7" id="KW-0472">Membrane</keyword>
<dbReference type="InterPro" id="IPR017871">
    <property type="entry name" value="ABC_transporter-like_CS"/>
</dbReference>
<dbReference type="InterPro" id="IPR003593">
    <property type="entry name" value="AAA+_ATPase"/>
</dbReference>